<protein>
    <submittedName>
        <fullName evidence="1">Type II secretion system protein E</fullName>
    </submittedName>
</protein>
<proteinExistence type="predicted"/>
<sequence>MTDLMESRVDSTYGIGIVDSIRMEVAEDLAREELAGLEEDDRKEMARSFAIVRLQTISMERMASGLDPLSTAEEQLIAQEVLDALFGLGKLQALIDDQSIENIDVNGFDVVWATRADGTKSLCAPVASSDEELVDLIRNAAARLGHSER</sequence>
<organism evidence="1">
    <name type="scientific">mine drainage metagenome</name>
    <dbReference type="NCBI Taxonomy" id="410659"/>
    <lineage>
        <taxon>unclassified sequences</taxon>
        <taxon>metagenomes</taxon>
        <taxon>ecological metagenomes</taxon>
    </lineage>
</organism>
<dbReference type="AlphaFoldDB" id="T0ZDD9"/>
<dbReference type="EMBL" id="AUZY01009341">
    <property type="protein sequence ID" value="EQD42242.1"/>
    <property type="molecule type" value="Genomic_DNA"/>
</dbReference>
<feature type="non-terminal residue" evidence="1">
    <location>
        <position position="149"/>
    </location>
</feature>
<reference evidence="1" key="1">
    <citation type="submission" date="2013-08" db="EMBL/GenBank/DDBJ databases">
        <authorList>
            <person name="Mendez C."/>
            <person name="Richter M."/>
            <person name="Ferrer M."/>
            <person name="Sanchez J."/>
        </authorList>
    </citation>
    <scope>NUCLEOTIDE SEQUENCE</scope>
</reference>
<reference evidence="1" key="2">
    <citation type="journal article" date="2014" name="ISME J.">
        <title>Microbial stratification in low pH oxic and suboxic macroscopic growths along an acid mine drainage.</title>
        <authorList>
            <person name="Mendez-Garcia C."/>
            <person name="Mesa V."/>
            <person name="Sprenger R.R."/>
            <person name="Richter M."/>
            <person name="Diez M.S."/>
            <person name="Solano J."/>
            <person name="Bargiela R."/>
            <person name="Golyshina O.V."/>
            <person name="Manteca A."/>
            <person name="Ramos J.L."/>
            <person name="Gallego J.R."/>
            <person name="Llorente I."/>
            <person name="Martins Dos Santos V.A."/>
            <person name="Jensen O.N."/>
            <person name="Pelaez A.I."/>
            <person name="Sanchez J."/>
            <person name="Ferrer M."/>
        </authorList>
    </citation>
    <scope>NUCLEOTIDE SEQUENCE</scope>
</reference>
<gene>
    <name evidence="1" type="ORF">B1B_14145</name>
</gene>
<evidence type="ECO:0000313" key="1">
    <source>
        <dbReference type="EMBL" id="EQD42242.1"/>
    </source>
</evidence>
<name>T0ZDD9_9ZZZZ</name>
<dbReference type="Gene3D" id="3.30.450.380">
    <property type="match status" value="1"/>
</dbReference>
<comment type="caution">
    <text evidence="1">The sequence shown here is derived from an EMBL/GenBank/DDBJ whole genome shotgun (WGS) entry which is preliminary data.</text>
</comment>
<accession>T0ZDD9</accession>